<protein>
    <submittedName>
        <fullName evidence="8">GlsB/YeaQ/YmgE family stress response membrane protein</fullName>
    </submittedName>
</protein>
<proteinExistence type="inferred from homology"/>
<evidence type="ECO:0000313" key="9">
    <source>
        <dbReference type="Proteomes" id="UP000886842"/>
    </source>
</evidence>
<dbReference type="GO" id="GO:0005886">
    <property type="term" value="C:plasma membrane"/>
    <property type="evidence" value="ECO:0007669"/>
    <property type="project" value="UniProtKB-SubCell"/>
</dbReference>
<accession>A0A9D1GYY1</accession>
<evidence type="ECO:0000313" key="8">
    <source>
        <dbReference type="EMBL" id="HIT75538.1"/>
    </source>
</evidence>
<evidence type="ECO:0000256" key="5">
    <source>
        <dbReference type="ARBA" id="ARBA00022989"/>
    </source>
</evidence>
<keyword evidence="4 7" id="KW-0812">Transmembrane</keyword>
<feature type="transmembrane region" description="Helical" evidence="7">
    <location>
        <begin position="63"/>
        <end position="82"/>
    </location>
</feature>
<feature type="transmembrane region" description="Helical" evidence="7">
    <location>
        <begin position="29"/>
        <end position="51"/>
    </location>
</feature>
<organism evidence="8 9">
    <name type="scientific">Candidatus Avipropionibacterium avicola</name>
    <dbReference type="NCBI Taxonomy" id="2840701"/>
    <lineage>
        <taxon>Bacteria</taxon>
        <taxon>Bacillati</taxon>
        <taxon>Actinomycetota</taxon>
        <taxon>Actinomycetes</taxon>
        <taxon>Propionibacteriales</taxon>
        <taxon>Propionibacteriaceae</taxon>
        <taxon>Propionibacteriaceae incertae sedis</taxon>
        <taxon>Candidatus Avipropionibacterium</taxon>
    </lineage>
</organism>
<evidence type="ECO:0000256" key="3">
    <source>
        <dbReference type="ARBA" id="ARBA00022475"/>
    </source>
</evidence>
<gene>
    <name evidence="8" type="ORF">IAA98_08135</name>
</gene>
<evidence type="ECO:0000256" key="6">
    <source>
        <dbReference type="ARBA" id="ARBA00023136"/>
    </source>
</evidence>
<comment type="similarity">
    <text evidence="2">Belongs to the UPF0410 family.</text>
</comment>
<reference evidence="8" key="1">
    <citation type="submission" date="2020-10" db="EMBL/GenBank/DDBJ databases">
        <authorList>
            <person name="Gilroy R."/>
        </authorList>
    </citation>
    <scope>NUCLEOTIDE SEQUENCE</scope>
    <source>
        <strain evidence="8">ChiGjej1B1-24693</strain>
    </source>
</reference>
<keyword evidence="3" id="KW-1003">Cell membrane</keyword>
<evidence type="ECO:0000256" key="4">
    <source>
        <dbReference type="ARBA" id="ARBA00022692"/>
    </source>
</evidence>
<keyword evidence="5 7" id="KW-1133">Transmembrane helix</keyword>
<dbReference type="AlphaFoldDB" id="A0A9D1GYY1"/>
<evidence type="ECO:0000256" key="7">
    <source>
        <dbReference type="SAM" id="Phobius"/>
    </source>
</evidence>
<evidence type="ECO:0000256" key="1">
    <source>
        <dbReference type="ARBA" id="ARBA00004651"/>
    </source>
</evidence>
<dbReference type="InterPro" id="IPR007341">
    <property type="entry name" value="Transgly_assoc"/>
</dbReference>
<dbReference type="PANTHER" id="PTHR33884">
    <property type="entry name" value="UPF0410 PROTEIN YMGE"/>
    <property type="match status" value="1"/>
</dbReference>
<comment type="caution">
    <text evidence="8">The sequence shown here is derived from an EMBL/GenBank/DDBJ whole genome shotgun (WGS) entry which is preliminary data.</text>
</comment>
<evidence type="ECO:0000256" key="2">
    <source>
        <dbReference type="ARBA" id="ARBA00011006"/>
    </source>
</evidence>
<name>A0A9D1GYY1_9ACTN</name>
<comment type="subcellular location">
    <subcellularLocation>
        <location evidence="1">Cell membrane</location>
        <topology evidence="1">Multi-pass membrane protein</topology>
    </subcellularLocation>
</comment>
<dbReference type="PANTHER" id="PTHR33884:SF3">
    <property type="entry name" value="UPF0410 PROTEIN YMGE"/>
    <property type="match status" value="1"/>
</dbReference>
<dbReference type="Pfam" id="PF04226">
    <property type="entry name" value="Transgly_assoc"/>
    <property type="match status" value="1"/>
</dbReference>
<dbReference type="Proteomes" id="UP000886842">
    <property type="component" value="Unassembled WGS sequence"/>
</dbReference>
<sequence>MTIVFYLILGLIAGAIAKAIKPGKQGGGFLATIVLGVLGALLGGLLGNLITGKGFDFTLHSNWFVSLITAVIGALIVLFIHGKVTKSRA</sequence>
<keyword evidence="6 7" id="KW-0472">Membrane</keyword>
<reference evidence="8" key="2">
    <citation type="journal article" date="2021" name="PeerJ">
        <title>Extensive microbial diversity within the chicken gut microbiome revealed by metagenomics and culture.</title>
        <authorList>
            <person name="Gilroy R."/>
            <person name="Ravi A."/>
            <person name="Getino M."/>
            <person name="Pursley I."/>
            <person name="Horton D.L."/>
            <person name="Alikhan N.F."/>
            <person name="Baker D."/>
            <person name="Gharbi K."/>
            <person name="Hall N."/>
            <person name="Watson M."/>
            <person name="Adriaenssens E.M."/>
            <person name="Foster-Nyarko E."/>
            <person name="Jarju S."/>
            <person name="Secka A."/>
            <person name="Antonio M."/>
            <person name="Oren A."/>
            <person name="Chaudhuri R.R."/>
            <person name="La Ragione R."/>
            <person name="Hildebrand F."/>
            <person name="Pallen M.J."/>
        </authorList>
    </citation>
    <scope>NUCLEOTIDE SEQUENCE</scope>
    <source>
        <strain evidence="8">ChiGjej1B1-24693</strain>
    </source>
</reference>
<dbReference type="EMBL" id="DVLP01000243">
    <property type="protein sequence ID" value="HIT75538.1"/>
    <property type="molecule type" value="Genomic_DNA"/>
</dbReference>